<dbReference type="GO" id="GO:0003700">
    <property type="term" value="F:DNA-binding transcription factor activity"/>
    <property type="evidence" value="ECO:0007669"/>
    <property type="project" value="InterPro"/>
</dbReference>
<comment type="caution">
    <text evidence="2">The sequence shown here is derived from an EMBL/GenBank/DDBJ whole genome shotgun (WGS) entry which is preliminary data.</text>
</comment>
<dbReference type="PANTHER" id="PTHR30419:SF8">
    <property type="entry name" value="NITROGEN ASSIMILATION TRANSCRIPTIONAL ACTIVATOR-RELATED"/>
    <property type="match status" value="1"/>
</dbReference>
<evidence type="ECO:0000259" key="1">
    <source>
        <dbReference type="PROSITE" id="PS50931"/>
    </source>
</evidence>
<dbReference type="PROSITE" id="PS50931">
    <property type="entry name" value="HTH_LYSR"/>
    <property type="match status" value="1"/>
</dbReference>
<proteinExistence type="predicted"/>
<dbReference type="AlphaFoldDB" id="A0A5P0ZK07"/>
<protein>
    <submittedName>
        <fullName evidence="2">LysR family transcriptional regulator</fullName>
    </submittedName>
</protein>
<reference evidence="2 3" key="1">
    <citation type="journal article" date="2019" name="Syst. Appl. Microbiol.">
        <title>Polyphasic characterization of two novel Lactobacillus spp. isolated from blown salami packages: Description of Lactobacillus halodurans sp. nov. and Lactobacillus salsicarnum sp. nov.</title>
        <authorList>
            <person name="Schuster J.A."/>
            <person name="Klingl A."/>
            <person name="Vogel R.F."/>
            <person name="Ehrmann M.A."/>
        </authorList>
    </citation>
    <scope>NUCLEOTIDE SEQUENCE [LARGE SCALE GENOMIC DNA]</scope>
    <source>
        <strain evidence="2 3">TMW 1.2118</strain>
    </source>
</reference>
<dbReference type="InterPro" id="IPR036390">
    <property type="entry name" value="WH_DNA-bd_sf"/>
</dbReference>
<evidence type="ECO:0000313" key="2">
    <source>
        <dbReference type="EMBL" id="MQS53441.1"/>
    </source>
</evidence>
<dbReference type="RefSeq" id="WP_153383896.1">
    <property type="nucleotide sequence ID" value="NZ_VDFM01000018.1"/>
</dbReference>
<dbReference type="InterPro" id="IPR000847">
    <property type="entry name" value="LysR_HTH_N"/>
</dbReference>
<sequence>MKTTDRLISILDEIQLSRTLTAVADKLYLSQPYISRLLNEMEQRYGVKLVNRHEIPISLTHAGQVVCANLKKIQDAENNLDMNLVGLQREAQKTISIGLCSLVNEKSLSDIAVILHQNFQDTKFNLKNWDGELTDRDLISGKLDIIVGQKWNNPALHIVPFQLQELSMLLPETCPLYQEGVLFCPFSQDNLSSLNNSNYVMVSDGSFLQQKVNSFLEENKIQINKIMEMPNSRLSVETAIKLHATTITTTKIAESVLTNGTKYNLMKLPVDILSLNMALSYLQDASPEVKKVGDKLLKLIDPNTEIK</sequence>
<organism evidence="2 3">
    <name type="scientific">Companilactobacillus mishanensis</name>
    <dbReference type="NCBI Taxonomy" id="2486008"/>
    <lineage>
        <taxon>Bacteria</taxon>
        <taxon>Bacillati</taxon>
        <taxon>Bacillota</taxon>
        <taxon>Bacilli</taxon>
        <taxon>Lactobacillales</taxon>
        <taxon>Lactobacillaceae</taxon>
        <taxon>Companilactobacillus</taxon>
    </lineage>
</organism>
<dbReference type="InterPro" id="IPR036388">
    <property type="entry name" value="WH-like_DNA-bd_sf"/>
</dbReference>
<dbReference type="GO" id="GO:0005829">
    <property type="term" value="C:cytosol"/>
    <property type="evidence" value="ECO:0007669"/>
    <property type="project" value="TreeGrafter"/>
</dbReference>
<name>A0A5P0ZK07_9LACO</name>
<evidence type="ECO:0000313" key="3">
    <source>
        <dbReference type="Proteomes" id="UP000380386"/>
    </source>
</evidence>
<gene>
    <name evidence="2" type="ORF">FHL02_10450</name>
</gene>
<dbReference type="Gene3D" id="3.40.190.290">
    <property type="match status" value="1"/>
</dbReference>
<dbReference type="Proteomes" id="UP000380386">
    <property type="component" value="Unassembled WGS sequence"/>
</dbReference>
<dbReference type="EMBL" id="VDFM01000018">
    <property type="protein sequence ID" value="MQS53441.1"/>
    <property type="molecule type" value="Genomic_DNA"/>
</dbReference>
<accession>A0A5P0ZK07</accession>
<dbReference type="OrthoDB" id="9778774at2"/>
<dbReference type="InterPro" id="IPR050950">
    <property type="entry name" value="HTH-type_LysR_regulators"/>
</dbReference>
<dbReference type="Gene3D" id="1.10.10.10">
    <property type="entry name" value="Winged helix-like DNA-binding domain superfamily/Winged helix DNA-binding domain"/>
    <property type="match status" value="1"/>
</dbReference>
<dbReference type="SUPFAM" id="SSF53850">
    <property type="entry name" value="Periplasmic binding protein-like II"/>
    <property type="match status" value="1"/>
</dbReference>
<dbReference type="Pfam" id="PF00126">
    <property type="entry name" value="HTH_1"/>
    <property type="match status" value="1"/>
</dbReference>
<dbReference type="SUPFAM" id="SSF46785">
    <property type="entry name" value="Winged helix' DNA-binding domain"/>
    <property type="match status" value="1"/>
</dbReference>
<feature type="domain" description="HTH lysR-type" evidence="1">
    <location>
        <begin position="1"/>
        <end position="60"/>
    </location>
</feature>
<dbReference type="PANTHER" id="PTHR30419">
    <property type="entry name" value="HTH-TYPE TRANSCRIPTIONAL REGULATOR YBHD"/>
    <property type="match status" value="1"/>
</dbReference>